<feature type="region of interest" description="Disordered" evidence="1">
    <location>
        <begin position="192"/>
        <end position="211"/>
    </location>
</feature>
<name>A0ABQ8VJR0_9AGAR</name>
<dbReference type="EMBL" id="JANVFT010000026">
    <property type="protein sequence ID" value="KAJ4496627.1"/>
    <property type="molecule type" value="Genomic_DNA"/>
</dbReference>
<organism evidence="2 3">
    <name type="scientific">Lentinula lateritia</name>
    <dbReference type="NCBI Taxonomy" id="40482"/>
    <lineage>
        <taxon>Eukaryota</taxon>
        <taxon>Fungi</taxon>
        <taxon>Dikarya</taxon>
        <taxon>Basidiomycota</taxon>
        <taxon>Agaricomycotina</taxon>
        <taxon>Agaricomycetes</taxon>
        <taxon>Agaricomycetidae</taxon>
        <taxon>Agaricales</taxon>
        <taxon>Marasmiineae</taxon>
        <taxon>Omphalotaceae</taxon>
        <taxon>Lentinula</taxon>
    </lineage>
</organism>
<protein>
    <submittedName>
        <fullName evidence="2">Uncharacterized protein</fullName>
    </submittedName>
</protein>
<feature type="non-terminal residue" evidence="2">
    <location>
        <position position="572"/>
    </location>
</feature>
<evidence type="ECO:0000313" key="3">
    <source>
        <dbReference type="Proteomes" id="UP001150217"/>
    </source>
</evidence>
<evidence type="ECO:0000313" key="2">
    <source>
        <dbReference type="EMBL" id="KAJ4496627.1"/>
    </source>
</evidence>
<comment type="caution">
    <text evidence="2">The sequence shown here is derived from an EMBL/GenBank/DDBJ whole genome shotgun (WGS) entry which is preliminary data.</text>
</comment>
<dbReference type="Gene3D" id="2.40.70.10">
    <property type="entry name" value="Acid Proteases"/>
    <property type="match status" value="1"/>
</dbReference>
<sequence>MSCGKITVETLELAKQDLRIFLTNNRKLAPSDYTVRCLNVWEDPRVSNWIDQNREKFTLLSFAEFFIVVRDRVLEPDWQDSTFRKMRAVRMPEDLKTSVSDLAVQLLVLNNLLQGTPRFQSEDNLKIMLIDAVDSNLRESYNKEVEDHSANVSHGIHSKDFHTFTKAFQVLDNSRHRQLLLARQMAEHMIRSHPNSRPNTPAATSSTANAQARRNTTVASGGNYPVRLPQLTANERRLLSENDGCFKCRSFSVKCRISSTEHEFLMPTGNGYKELTITDVEAAHALHGPISEPVKKTCTNPIAAVGLNDDSELAVASIMPNAVLGDGTDSEEEVSGPFRVPHLRWKCHVTGPKSDFPILVNSFIDNGAHLALIHPDLAHRLGLTRHKLTHPEPVCAAFQSNNQPAVPALTEFVRLKVGSIDGCFTSRSVPFIIAPGLCTQLLLGLPWLTHNNIVIDYAKRSCIHKPSGFDLLHPPVVNCTVPFKLKSIENIHDSLQNIVASIRQRIENLAYIDTLRAHKDTLKKKYSAIFEPIPHVDDLPSSVTAKIQLIDASKSISSRSYRCPRKFRAAWQ</sequence>
<reference evidence="2" key="1">
    <citation type="submission" date="2022-08" db="EMBL/GenBank/DDBJ databases">
        <title>A Global Phylogenomic Analysis of the Shiitake Genus Lentinula.</title>
        <authorList>
            <consortium name="DOE Joint Genome Institute"/>
            <person name="Sierra-Patev S."/>
            <person name="Min B."/>
            <person name="Naranjo-Ortiz M."/>
            <person name="Looney B."/>
            <person name="Konkel Z."/>
            <person name="Slot J.C."/>
            <person name="Sakamoto Y."/>
            <person name="Steenwyk J.L."/>
            <person name="Rokas A."/>
            <person name="Carro J."/>
            <person name="Camarero S."/>
            <person name="Ferreira P."/>
            <person name="Molpeceres G."/>
            <person name="Ruiz-Duenas F.J."/>
            <person name="Serrano A."/>
            <person name="Henrissat B."/>
            <person name="Drula E."/>
            <person name="Hughes K.W."/>
            <person name="Mata J.L."/>
            <person name="Ishikawa N.K."/>
            <person name="Vargas-Isla R."/>
            <person name="Ushijima S."/>
            <person name="Smith C.A."/>
            <person name="Ahrendt S."/>
            <person name="Andreopoulos W."/>
            <person name="He G."/>
            <person name="Labutti K."/>
            <person name="Lipzen A."/>
            <person name="Ng V."/>
            <person name="Riley R."/>
            <person name="Sandor L."/>
            <person name="Barry K."/>
            <person name="Martinez A.T."/>
            <person name="Xiao Y."/>
            <person name="Gibbons J.G."/>
            <person name="Terashima K."/>
            <person name="Grigoriev I.V."/>
            <person name="Hibbett D.S."/>
        </authorList>
    </citation>
    <scope>NUCLEOTIDE SEQUENCE</scope>
    <source>
        <strain evidence="2">RHP3577 ss4</strain>
    </source>
</reference>
<dbReference type="Pfam" id="PF13650">
    <property type="entry name" value="Asp_protease_2"/>
    <property type="match status" value="1"/>
</dbReference>
<dbReference type="CDD" id="cd00303">
    <property type="entry name" value="retropepsin_like"/>
    <property type="match status" value="1"/>
</dbReference>
<evidence type="ECO:0000256" key="1">
    <source>
        <dbReference type="SAM" id="MobiDB-lite"/>
    </source>
</evidence>
<dbReference type="Proteomes" id="UP001150217">
    <property type="component" value="Unassembled WGS sequence"/>
</dbReference>
<gene>
    <name evidence="2" type="ORF">C8R41DRAFT_761517</name>
</gene>
<feature type="compositionally biased region" description="Low complexity" evidence="1">
    <location>
        <begin position="196"/>
        <end position="211"/>
    </location>
</feature>
<keyword evidence="3" id="KW-1185">Reference proteome</keyword>
<proteinExistence type="predicted"/>
<dbReference type="InterPro" id="IPR021109">
    <property type="entry name" value="Peptidase_aspartic_dom_sf"/>
</dbReference>
<accession>A0ABQ8VJR0</accession>